<gene>
    <name evidence="1" type="ORF">GCM10007879_04330</name>
</gene>
<proteinExistence type="predicted"/>
<accession>A0ABQ5UP47</accession>
<dbReference type="EMBL" id="BSNI01000001">
    <property type="protein sequence ID" value="GLQ16184.1"/>
    <property type="molecule type" value="Genomic_DNA"/>
</dbReference>
<dbReference type="Pfam" id="PF02566">
    <property type="entry name" value="OsmC"/>
    <property type="match status" value="1"/>
</dbReference>
<sequence>MGKVTVELHSIEGKQAALGIAGQHTVVVDRPEGSAGGRGIGFNGAQLLGLTIGGCFCNDLRYVAEEMGIQIQSIAVSVELELEGTPILTKAAKLEVQCTLEDGSNPKELINRAKASCMASNSLSRGIPVEILQN</sequence>
<dbReference type="SUPFAM" id="SSF82784">
    <property type="entry name" value="OsmC-like"/>
    <property type="match status" value="1"/>
</dbReference>
<comment type="caution">
    <text evidence="1">The sequence shown here is derived from an EMBL/GenBank/DDBJ whole genome shotgun (WGS) entry which is preliminary data.</text>
</comment>
<dbReference type="Proteomes" id="UP001161405">
    <property type="component" value="Unassembled WGS sequence"/>
</dbReference>
<reference evidence="1" key="1">
    <citation type="journal article" date="2014" name="Int. J. Syst. Evol. Microbiol.">
        <title>Complete genome of a new Firmicutes species belonging to the dominant human colonic microbiota ('Ruminococcus bicirculans') reveals two chromosomes and a selective capacity to utilize plant glucans.</title>
        <authorList>
            <consortium name="NISC Comparative Sequencing Program"/>
            <person name="Wegmann U."/>
            <person name="Louis P."/>
            <person name="Goesmann A."/>
            <person name="Henrissat B."/>
            <person name="Duncan S.H."/>
            <person name="Flint H.J."/>
        </authorList>
    </citation>
    <scope>NUCLEOTIDE SEQUENCE</scope>
    <source>
        <strain evidence="1">NBRC 107169</strain>
    </source>
</reference>
<dbReference type="InterPro" id="IPR015946">
    <property type="entry name" value="KH_dom-like_a/b"/>
</dbReference>
<dbReference type="RefSeq" id="WP_284361625.1">
    <property type="nucleotide sequence ID" value="NZ_BSNI01000001.1"/>
</dbReference>
<protein>
    <submittedName>
        <fullName evidence="1">Oxidoreductase</fullName>
    </submittedName>
</protein>
<evidence type="ECO:0000313" key="1">
    <source>
        <dbReference type="EMBL" id="GLQ16184.1"/>
    </source>
</evidence>
<dbReference type="InterPro" id="IPR003718">
    <property type="entry name" value="OsmC/Ohr_fam"/>
</dbReference>
<dbReference type="Gene3D" id="3.30.300.20">
    <property type="match status" value="1"/>
</dbReference>
<organism evidence="1 2">
    <name type="scientific">Maritalea porphyrae</name>
    <dbReference type="NCBI Taxonomy" id="880732"/>
    <lineage>
        <taxon>Bacteria</taxon>
        <taxon>Pseudomonadati</taxon>
        <taxon>Pseudomonadota</taxon>
        <taxon>Alphaproteobacteria</taxon>
        <taxon>Hyphomicrobiales</taxon>
        <taxon>Devosiaceae</taxon>
        <taxon>Maritalea</taxon>
    </lineage>
</organism>
<dbReference type="InterPro" id="IPR036102">
    <property type="entry name" value="OsmC/Ohrsf"/>
</dbReference>
<keyword evidence="2" id="KW-1185">Reference proteome</keyword>
<evidence type="ECO:0000313" key="2">
    <source>
        <dbReference type="Proteomes" id="UP001161405"/>
    </source>
</evidence>
<name>A0ABQ5UP47_9HYPH</name>
<reference evidence="1" key="2">
    <citation type="submission" date="2023-01" db="EMBL/GenBank/DDBJ databases">
        <title>Draft genome sequence of Maritalea porphyrae strain NBRC 107169.</title>
        <authorList>
            <person name="Sun Q."/>
            <person name="Mori K."/>
        </authorList>
    </citation>
    <scope>NUCLEOTIDE SEQUENCE</scope>
    <source>
        <strain evidence="1">NBRC 107169</strain>
    </source>
</reference>